<accession>A0A9X2D9M8</accession>
<keyword evidence="5" id="KW-1185">Reference proteome</keyword>
<dbReference type="AlphaFoldDB" id="A0A9X2D9M8"/>
<evidence type="ECO:0000256" key="2">
    <source>
        <dbReference type="ARBA" id="ARBA00023315"/>
    </source>
</evidence>
<evidence type="ECO:0000256" key="1">
    <source>
        <dbReference type="ARBA" id="ARBA00022679"/>
    </source>
</evidence>
<evidence type="ECO:0000313" key="4">
    <source>
        <dbReference type="EMBL" id="MCM0621604.1"/>
    </source>
</evidence>
<dbReference type="CDD" id="cd04301">
    <property type="entry name" value="NAT_SF"/>
    <property type="match status" value="1"/>
</dbReference>
<comment type="caution">
    <text evidence="4">The sequence shown here is derived from an EMBL/GenBank/DDBJ whole genome shotgun (WGS) entry which is preliminary data.</text>
</comment>
<proteinExistence type="predicted"/>
<dbReference type="InterPro" id="IPR016181">
    <property type="entry name" value="Acyl_CoA_acyltransferase"/>
</dbReference>
<evidence type="ECO:0000313" key="5">
    <source>
        <dbReference type="Proteomes" id="UP001139485"/>
    </source>
</evidence>
<dbReference type="PANTHER" id="PTHR43877:SF1">
    <property type="entry name" value="ACETYLTRANSFERASE"/>
    <property type="match status" value="1"/>
</dbReference>
<dbReference type="PANTHER" id="PTHR43877">
    <property type="entry name" value="AMINOALKYLPHOSPHONATE N-ACETYLTRANSFERASE-RELATED-RELATED"/>
    <property type="match status" value="1"/>
</dbReference>
<dbReference type="Pfam" id="PF00583">
    <property type="entry name" value="Acetyltransf_1"/>
    <property type="match status" value="1"/>
</dbReference>
<feature type="domain" description="N-acetyltransferase" evidence="3">
    <location>
        <begin position="1"/>
        <end position="145"/>
    </location>
</feature>
<sequence length="198" mass="21414">MRLRRGTPADAVALAQVHVTARRAAPMPDGVHPEHEVRGWLAARLRADEVWVAHEGTQVLGYARLTDGWLDDLYVRPAAQGRGVGTALLAQAFRACPGGFCLWVFAANAPARAFYAAAGLVELERTDGADNEEREPDVRMAWPGEQPEAFWARLHAELAADVRAVGDDLRARARALAVASDTPFEASLQVTGEPRAEG</sequence>
<evidence type="ECO:0000259" key="3">
    <source>
        <dbReference type="PROSITE" id="PS51186"/>
    </source>
</evidence>
<dbReference type="RefSeq" id="WP_250827990.1">
    <property type="nucleotide sequence ID" value="NZ_JAMOIL010000020.1"/>
</dbReference>
<dbReference type="PROSITE" id="PS51186">
    <property type="entry name" value="GNAT"/>
    <property type="match status" value="1"/>
</dbReference>
<name>A0A9X2D9M8_9ACTN</name>
<dbReference type="GO" id="GO:0016747">
    <property type="term" value="F:acyltransferase activity, transferring groups other than amino-acyl groups"/>
    <property type="evidence" value="ECO:0007669"/>
    <property type="project" value="InterPro"/>
</dbReference>
<dbReference type="InterPro" id="IPR050832">
    <property type="entry name" value="Bact_Acetyltransf"/>
</dbReference>
<gene>
    <name evidence="4" type="ORF">M8330_15025</name>
</gene>
<reference evidence="4" key="1">
    <citation type="submission" date="2022-05" db="EMBL/GenBank/DDBJ databases">
        <authorList>
            <person name="Tuo L."/>
        </authorList>
    </citation>
    <scope>NUCLEOTIDE SEQUENCE</scope>
    <source>
        <strain evidence="4">BSK12Z-4</strain>
    </source>
</reference>
<keyword evidence="2" id="KW-0012">Acyltransferase</keyword>
<dbReference type="InterPro" id="IPR000182">
    <property type="entry name" value="GNAT_dom"/>
</dbReference>
<protein>
    <submittedName>
        <fullName evidence="4">GNAT family N-acetyltransferase</fullName>
    </submittedName>
</protein>
<dbReference type="EMBL" id="JAMOIL010000020">
    <property type="protein sequence ID" value="MCM0621604.1"/>
    <property type="molecule type" value="Genomic_DNA"/>
</dbReference>
<dbReference type="Gene3D" id="3.40.630.30">
    <property type="match status" value="1"/>
</dbReference>
<keyword evidence="1" id="KW-0808">Transferase</keyword>
<organism evidence="4 5">
    <name type="scientific">Nocardioides bruguierae</name>
    <dbReference type="NCBI Taxonomy" id="2945102"/>
    <lineage>
        <taxon>Bacteria</taxon>
        <taxon>Bacillati</taxon>
        <taxon>Actinomycetota</taxon>
        <taxon>Actinomycetes</taxon>
        <taxon>Propionibacteriales</taxon>
        <taxon>Nocardioidaceae</taxon>
        <taxon>Nocardioides</taxon>
    </lineage>
</organism>
<dbReference type="SUPFAM" id="SSF55729">
    <property type="entry name" value="Acyl-CoA N-acyltransferases (Nat)"/>
    <property type="match status" value="1"/>
</dbReference>
<dbReference type="Proteomes" id="UP001139485">
    <property type="component" value="Unassembled WGS sequence"/>
</dbReference>